<comment type="caution">
    <text evidence="1">The sequence shown here is derived from an EMBL/GenBank/DDBJ whole genome shotgun (WGS) entry which is preliminary data.</text>
</comment>
<gene>
    <name evidence="1" type="ORF">C8A01DRAFT_35120</name>
</gene>
<accession>A0AAN6PKR5</accession>
<evidence type="ECO:0000313" key="1">
    <source>
        <dbReference type="EMBL" id="KAK4040844.1"/>
    </source>
</evidence>
<organism evidence="1 2">
    <name type="scientific">Parachaetomium inaequale</name>
    <dbReference type="NCBI Taxonomy" id="2588326"/>
    <lineage>
        <taxon>Eukaryota</taxon>
        <taxon>Fungi</taxon>
        <taxon>Dikarya</taxon>
        <taxon>Ascomycota</taxon>
        <taxon>Pezizomycotina</taxon>
        <taxon>Sordariomycetes</taxon>
        <taxon>Sordariomycetidae</taxon>
        <taxon>Sordariales</taxon>
        <taxon>Chaetomiaceae</taxon>
        <taxon>Parachaetomium</taxon>
    </lineage>
</organism>
<sequence>MPAQTKKYVTLSKPGDWLDWYDALLDLAREYDLEDLVDIEKRKPVSEILLQKPERPNPLALFPSLLDTLPIDALKQVIALPKCGENGAAAEPPQRTFIRNQAIEDDALVHLTSAQAAGWRTRLSMHTMREREWRSQRHKVLALRRWIDKHVDPLFAYRTRGVEGVREAVQALRRTFSPMEEELRVYHEYDEITGKAGPALEVNEWFRQWRLAYDRSSRYRYLDASDTLAKLEFLKAAGKYAPEWADRRIVGVRCPEAYGDREKRLADLIDDFHYLLQYASKRRTKDEENGLYECPCQSDLVLVYHKPENCWCVRAALGEQHPNRRFTKSRLNNIREALQGPQWSWLVSVVRVGGV</sequence>
<reference evidence="2" key="1">
    <citation type="journal article" date="2023" name="Mol. Phylogenet. Evol.">
        <title>Genome-scale phylogeny and comparative genomics of the fungal order Sordariales.</title>
        <authorList>
            <person name="Hensen N."/>
            <person name="Bonometti L."/>
            <person name="Westerberg I."/>
            <person name="Brannstrom I.O."/>
            <person name="Guillou S."/>
            <person name="Cros-Aarteil S."/>
            <person name="Calhoun S."/>
            <person name="Haridas S."/>
            <person name="Kuo A."/>
            <person name="Mondo S."/>
            <person name="Pangilinan J."/>
            <person name="Riley R."/>
            <person name="LaButti K."/>
            <person name="Andreopoulos B."/>
            <person name="Lipzen A."/>
            <person name="Chen C."/>
            <person name="Yan M."/>
            <person name="Daum C."/>
            <person name="Ng V."/>
            <person name="Clum A."/>
            <person name="Steindorff A."/>
            <person name="Ohm R.A."/>
            <person name="Martin F."/>
            <person name="Silar P."/>
            <person name="Natvig D.O."/>
            <person name="Lalanne C."/>
            <person name="Gautier V."/>
            <person name="Ament-Velasquez S.L."/>
            <person name="Kruys A."/>
            <person name="Hutchinson M.I."/>
            <person name="Powell A.J."/>
            <person name="Barry K."/>
            <person name="Miller A.N."/>
            <person name="Grigoriev I.V."/>
            <person name="Debuchy R."/>
            <person name="Gladieux P."/>
            <person name="Hiltunen Thoren M."/>
            <person name="Johannesson H."/>
        </authorList>
    </citation>
    <scope>NUCLEOTIDE SEQUENCE [LARGE SCALE GENOMIC DNA]</scope>
    <source>
        <strain evidence="2">CBS 284.82</strain>
    </source>
</reference>
<keyword evidence="2" id="KW-1185">Reference proteome</keyword>
<dbReference type="AlphaFoldDB" id="A0AAN6PKR5"/>
<evidence type="ECO:0000313" key="2">
    <source>
        <dbReference type="Proteomes" id="UP001303115"/>
    </source>
</evidence>
<dbReference type="EMBL" id="MU854368">
    <property type="protein sequence ID" value="KAK4040844.1"/>
    <property type="molecule type" value="Genomic_DNA"/>
</dbReference>
<proteinExistence type="predicted"/>
<dbReference type="Proteomes" id="UP001303115">
    <property type="component" value="Unassembled WGS sequence"/>
</dbReference>
<name>A0AAN6PKR5_9PEZI</name>
<protein>
    <submittedName>
        <fullName evidence="1">Uncharacterized protein</fullName>
    </submittedName>
</protein>